<dbReference type="EMBL" id="PP511626">
    <property type="protein sequence ID" value="XCD06041.1"/>
    <property type="molecule type" value="Genomic_DNA"/>
</dbReference>
<evidence type="ECO:0000256" key="1">
    <source>
        <dbReference type="SAM" id="Phobius"/>
    </source>
</evidence>
<keyword evidence="1" id="KW-1133">Transmembrane helix</keyword>
<reference evidence="2" key="1">
    <citation type="submission" date="2024-03" db="EMBL/GenBank/DDBJ databases">
        <title>Diverse circular DNA viruses in blood, oral, and fecal samples of captive lemurs.</title>
        <authorList>
            <person name="Paietta E.N."/>
            <person name="Kraberger S."/>
            <person name="Lund M.C."/>
            <person name="Custer J.M."/>
            <person name="Vargas K.M."/>
            <person name="Ehmke E.E."/>
            <person name="Yoder A.D."/>
            <person name="Varsani A."/>
        </authorList>
    </citation>
    <scope>NUCLEOTIDE SEQUENCE</scope>
    <source>
        <strain evidence="2">Duke_25FF_1213</strain>
    </source>
</reference>
<organism evidence="2">
    <name type="scientific">Dulem virus 74</name>
    <dbReference type="NCBI Taxonomy" id="3145785"/>
    <lineage>
        <taxon>Viruses</taxon>
        <taxon>Monodnaviria</taxon>
        <taxon>Loebvirae</taxon>
        <taxon>Hofneiviricota</taxon>
        <taxon>Faserviricetes</taxon>
        <taxon>Tubulavirales</taxon>
        <taxon>Inoviridae</taxon>
        <taxon>Inovirus</taxon>
    </lineage>
</organism>
<name>A0AAU8B542_9VIRU</name>
<keyword evidence="1" id="KW-0472">Membrane</keyword>
<protein>
    <submittedName>
        <fullName evidence="2">Uncharacterized protein</fullName>
    </submittedName>
</protein>
<evidence type="ECO:0000313" key="2">
    <source>
        <dbReference type="EMBL" id="XCD06041.1"/>
    </source>
</evidence>
<proteinExistence type="predicted"/>
<accession>A0AAU8B542</accession>
<feature type="transmembrane region" description="Helical" evidence="1">
    <location>
        <begin position="45"/>
        <end position="70"/>
    </location>
</feature>
<feature type="transmembrane region" description="Helical" evidence="1">
    <location>
        <begin position="12"/>
        <end position="33"/>
    </location>
</feature>
<keyword evidence="1" id="KW-0812">Transmembrane</keyword>
<sequence>MILLEFFTSIGNAIYTVFQLLLNMVQGLVQFFLMIPQFLTYLTTVFAYVPAPLVIFLSLGVTISVILLIVGRN</sequence>